<comment type="caution">
    <text evidence="1">The sequence shown here is derived from an EMBL/GenBank/DDBJ whole genome shotgun (WGS) entry which is preliminary data.</text>
</comment>
<dbReference type="Pfam" id="PF07040">
    <property type="entry name" value="DUF1326"/>
    <property type="match status" value="1"/>
</dbReference>
<evidence type="ECO:0000313" key="2">
    <source>
        <dbReference type="Proteomes" id="UP001589595"/>
    </source>
</evidence>
<reference evidence="1" key="1">
    <citation type="submission" date="2024-09" db="EMBL/GenBank/DDBJ databases">
        <authorList>
            <person name="Sun Q."/>
        </authorList>
    </citation>
    <scope>NUCLEOTIDE SEQUENCE [LARGE SCALE GENOMIC DNA]</scope>
    <source>
        <strain evidence="1">JCM 31273</strain>
    </source>
</reference>
<dbReference type="AlphaFoldDB" id="A0ABD5MK95"/>
<dbReference type="InterPro" id="IPR009758">
    <property type="entry name" value="DUF1326"/>
</dbReference>
<dbReference type="RefSeq" id="WP_222922876.1">
    <property type="nucleotide sequence ID" value="NZ_CP082286.1"/>
</dbReference>
<name>A0ABD5MK95_9EURY</name>
<evidence type="ECO:0000313" key="1">
    <source>
        <dbReference type="EMBL" id="MFB9823932.1"/>
    </source>
</evidence>
<proteinExistence type="predicted"/>
<protein>
    <submittedName>
        <fullName evidence="1">DUF1326 domain-containing protein</fullName>
    </submittedName>
</protein>
<gene>
    <name evidence="1" type="ORF">ACFFOL_07085</name>
</gene>
<sequence length="203" mass="22230">MTTEWRITGDYVEACNCEVACQCVWLEPPDDDVCTVSLVWNIEDGQYGDTDLTGRKVAMLAYTEEGVMFAPDTEWYVALLIDDEADDDQRAALEEIYFGRAGGIWAAVADAHFETTEVTTAPITFSKEDDEISSTVGDVVTMDVVGKAGFNEDIGTVSPHPLAKGMEPKTGKSRTATVSYNDEFAWDVSGNNSYFAEFDLANA</sequence>
<organism evidence="1 2">
    <name type="scientific">Halobaculum roseum</name>
    <dbReference type="NCBI Taxonomy" id="2175149"/>
    <lineage>
        <taxon>Archaea</taxon>
        <taxon>Methanobacteriati</taxon>
        <taxon>Methanobacteriota</taxon>
        <taxon>Stenosarchaea group</taxon>
        <taxon>Halobacteria</taxon>
        <taxon>Halobacteriales</taxon>
        <taxon>Haloferacaceae</taxon>
        <taxon>Halobaculum</taxon>
    </lineage>
</organism>
<keyword evidence="2" id="KW-1185">Reference proteome</keyword>
<accession>A0ABD5MK95</accession>
<dbReference type="GeneID" id="67210237"/>
<dbReference type="Proteomes" id="UP001589595">
    <property type="component" value="Unassembled WGS sequence"/>
</dbReference>
<dbReference type="EMBL" id="JBHMAJ010000006">
    <property type="protein sequence ID" value="MFB9823932.1"/>
    <property type="molecule type" value="Genomic_DNA"/>
</dbReference>